<reference evidence="2 3" key="1">
    <citation type="journal article" date="2019" name="Sci. Rep.">
        <title>Orb-weaving spider Araneus ventricosus genome elucidates the spidroin gene catalogue.</title>
        <authorList>
            <person name="Kono N."/>
            <person name="Nakamura H."/>
            <person name="Ohtoshi R."/>
            <person name="Moran D.A.P."/>
            <person name="Shinohara A."/>
            <person name="Yoshida Y."/>
            <person name="Fujiwara M."/>
            <person name="Mori M."/>
            <person name="Tomita M."/>
            <person name="Arakawa K."/>
        </authorList>
    </citation>
    <scope>NUCLEOTIDE SEQUENCE [LARGE SCALE GENOMIC DNA]</scope>
</reference>
<sequence length="90" mass="9916">MSRFEGHEDYLGTDLVILNRGQMTRTTPELTPPSPSFRATPAGGRLATMYDLECNGPPYTADLRWNRVSSLRPSCPEVGTLPLGRRGLVP</sequence>
<keyword evidence="3" id="KW-1185">Reference proteome</keyword>
<evidence type="ECO:0000256" key="1">
    <source>
        <dbReference type="SAM" id="MobiDB-lite"/>
    </source>
</evidence>
<evidence type="ECO:0000313" key="2">
    <source>
        <dbReference type="EMBL" id="GBO40477.1"/>
    </source>
</evidence>
<evidence type="ECO:0000313" key="3">
    <source>
        <dbReference type="Proteomes" id="UP000499080"/>
    </source>
</evidence>
<dbReference type="EMBL" id="BGPR01065724">
    <property type="protein sequence ID" value="GBO40477.1"/>
    <property type="molecule type" value="Genomic_DNA"/>
</dbReference>
<comment type="caution">
    <text evidence="2">The sequence shown here is derived from an EMBL/GenBank/DDBJ whole genome shotgun (WGS) entry which is preliminary data.</text>
</comment>
<protein>
    <submittedName>
        <fullName evidence="2">Uncharacterized protein</fullName>
    </submittedName>
</protein>
<name>A0A4Y2WXA2_ARAVE</name>
<organism evidence="2 3">
    <name type="scientific">Araneus ventricosus</name>
    <name type="common">Orbweaver spider</name>
    <name type="synonym">Epeira ventricosa</name>
    <dbReference type="NCBI Taxonomy" id="182803"/>
    <lineage>
        <taxon>Eukaryota</taxon>
        <taxon>Metazoa</taxon>
        <taxon>Ecdysozoa</taxon>
        <taxon>Arthropoda</taxon>
        <taxon>Chelicerata</taxon>
        <taxon>Arachnida</taxon>
        <taxon>Araneae</taxon>
        <taxon>Araneomorphae</taxon>
        <taxon>Entelegynae</taxon>
        <taxon>Araneoidea</taxon>
        <taxon>Araneidae</taxon>
        <taxon>Araneus</taxon>
    </lineage>
</organism>
<accession>A0A4Y2WXA2</accession>
<dbReference type="AlphaFoldDB" id="A0A4Y2WXA2"/>
<proteinExistence type="predicted"/>
<dbReference type="Proteomes" id="UP000499080">
    <property type="component" value="Unassembled WGS sequence"/>
</dbReference>
<feature type="region of interest" description="Disordered" evidence="1">
    <location>
        <begin position="21"/>
        <end position="42"/>
    </location>
</feature>
<gene>
    <name evidence="2" type="ORF">AVEN_130492_1</name>
</gene>